<dbReference type="InterPro" id="IPR016024">
    <property type="entry name" value="ARM-type_fold"/>
</dbReference>
<dbReference type="AlphaFoldDB" id="A0A9D4DI24"/>
<feature type="region of interest" description="Disordered" evidence="1">
    <location>
        <begin position="643"/>
        <end position="666"/>
    </location>
</feature>
<reference evidence="2" key="2">
    <citation type="submission" date="2020-11" db="EMBL/GenBank/DDBJ databases">
        <authorList>
            <person name="McCartney M.A."/>
            <person name="Auch B."/>
            <person name="Kono T."/>
            <person name="Mallez S."/>
            <person name="Becker A."/>
            <person name="Gohl D.M."/>
            <person name="Silverstein K.A.T."/>
            <person name="Koren S."/>
            <person name="Bechman K.B."/>
            <person name="Herman A."/>
            <person name="Abrahante J.E."/>
            <person name="Garbe J."/>
        </authorList>
    </citation>
    <scope>NUCLEOTIDE SEQUENCE</scope>
    <source>
        <strain evidence="2">Duluth1</strain>
        <tissue evidence="2">Whole animal</tissue>
    </source>
</reference>
<organism evidence="2 3">
    <name type="scientific">Dreissena polymorpha</name>
    <name type="common">Zebra mussel</name>
    <name type="synonym">Mytilus polymorpha</name>
    <dbReference type="NCBI Taxonomy" id="45954"/>
    <lineage>
        <taxon>Eukaryota</taxon>
        <taxon>Metazoa</taxon>
        <taxon>Spiralia</taxon>
        <taxon>Lophotrochozoa</taxon>
        <taxon>Mollusca</taxon>
        <taxon>Bivalvia</taxon>
        <taxon>Autobranchia</taxon>
        <taxon>Heteroconchia</taxon>
        <taxon>Euheterodonta</taxon>
        <taxon>Imparidentia</taxon>
        <taxon>Neoheterodontei</taxon>
        <taxon>Myida</taxon>
        <taxon>Dreissenoidea</taxon>
        <taxon>Dreissenidae</taxon>
        <taxon>Dreissena</taxon>
    </lineage>
</organism>
<feature type="non-terminal residue" evidence="2">
    <location>
        <position position="1"/>
    </location>
</feature>
<reference evidence="2" key="1">
    <citation type="journal article" date="2019" name="bioRxiv">
        <title>The Genome of the Zebra Mussel, Dreissena polymorpha: A Resource for Invasive Species Research.</title>
        <authorList>
            <person name="McCartney M.A."/>
            <person name="Auch B."/>
            <person name="Kono T."/>
            <person name="Mallez S."/>
            <person name="Zhang Y."/>
            <person name="Obille A."/>
            <person name="Becker A."/>
            <person name="Abrahante J.E."/>
            <person name="Garbe J."/>
            <person name="Badalamenti J.P."/>
            <person name="Herman A."/>
            <person name="Mangelson H."/>
            <person name="Liachko I."/>
            <person name="Sullivan S."/>
            <person name="Sone E.D."/>
            <person name="Koren S."/>
            <person name="Silverstein K.A.T."/>
            <person name="Beckman K.B."/>
            <person name="Gohl D.M."/>
        </authorList>
    </citation>
    <scope>NUCLEOTIDE SEQUENCE</scope>
    <source>
        <strain evidence="2">Duluth1</strain>
        <tissue evidence="2">Whole animal</tissue>
    </source>
</reference>
<feature type="region of interest" description="Disordered" evidence="1">
    <location>
        <begin position="231"/>
        <end position="268"/>
    </location>
</feature>
<keyword evidence="3" id="KW-1185">Reference proteome</keyword>
<dbReference type="SUPFAM" id="SSF48371">
    <property type="entry name" value="ARM repeat"/>
    <property type="match status" value="1"/>
</dbReference>
<dbReference type="EMBL" id="JAIWYP010000010">
    <property type="protein sequence ID" value="KAH3749699.1"/>
    <property type="molecule type" value="Genomic_DNA"/>
</dbReference>
<dbReference type="Proteomes" id="UP000828390">
    <property type="component" value="Unassembled WGS sequence"/>
</dbReference>
<dbReference type="InterPro" id="IPR011989">
    <property type="entry name" value="ARM-like"/>
</dbReference>
<feature type="region of interest" description="Disordered" evidence="1">
    <location>
        <begin position="577"/>
        <end position="596"/>
    </location>
</feature>
<name>A0A9D4DI24_DREPO</name>
<dbReference type="Gene3D" id="1.25.10.10">
    <property type="entry name" value="Leucine-rich Repeat Variant"/>
    <property type="match status" value="1"/>
</dbReference>
<feature type="region of interest" description="Disordered" evidence="1">
    <location>
        <begin position="150"/>
        <end position="211"/>
    </location>
</feature>
<evidence type="ECO:0000256" key="1">
    <source>
        <dbReference type="SAM" id="MobiDB-lite"/>
    </source>
</evidence>
<protein>
    <submittedName>
        <fullName evidence="2">Uncharacterized protein</fullName>
    </submittedName>
</protein>
<comment type="caution">
    <text evidence="2">The sequence shown here is derived from an EMBL/GenBank/DDBJ whole genome shotgun (WGS) entry which is preliminary data.</text>
</comment>
<proteinExistence type="predicted"/>
<evidence type="ECO:0000313" key="2">
    <source>
        <dbReference type="EMBL" id="KAH3749699.1"/>
    </source>
</evidence>
<feature type="compositionally biased region" description="Basic and acidic residues" evidence="1">
    <location>
        <begin position="494"/>
        <end position="519"/>
    </location>
</feature>
<evidence type="ECO:0000313" key="3">
    <source>
        <dbReference type="Proteomes" id="UP000828390"/>
    </source>
</evidence>
<gene>
    <name evidence="2" type="ORF">DPMN_184205</name>
</gene>
<feature type="region of interest" description="Disordered" evidence="1">
    <location>
        <begin position="540"/>
        <end position="565"/>
    </location>
</feature>
<feature type="compositionally biased region" description="Polar residues" evidence="1">
    <location>
        <begin position="180"/>
        <end position="211"/>
    </location>
</feature>
<feature type="region of interest" description="Disordered" evidence="1">
    <location>
        <begin position="472"/>
        <end position="527"/>
    </location>
</feature>
<accession>A0A9D4DI24</accession>
<sequence length="904" mass="101496">MTLLLDQKCAPSLSYDVPKVNPSHMPSWWGYDDGKGTTKDTTTPVGTHFRVTKWDDTPSPPPGASATPPVAFSPAQGSVRSRMSSISLEIESPVKKYIVAKSKTTSPNLLSGKLVQSMSKTKSDVVAKKRQEDNWVDSVKKMATANKLSFRKQKSAWEDSTVSDQHEVEATGGRSLPPSAVSQTRSARNLSADSQSHMKGQQKLATTTPTSYKLKSRRIELNRVDLEIRTPEVKQKHRKSAKKSIEKKSQETPSLPAEENSNVQEKQSPAEFVKTDLIKQLLQESWMPKMNADSEFDDIMCQFVALLDDSSNPVVFARMCEYLMKICTVLGVPQTIMNMIVGKIGSNLDSENGAVKKNTIKTLQFIGQGRPDVMLLLLPQLISGEEHIRRAAADAIATLTGARDKEQLLITLESMGIIHGAYSSKADEEYAMSILAERFANTPEDPQRHIRISEWVQDTTPGVFDEELDVDQVMGRSRSQKSSNQGREPSFLSEGRELSFKSEGKSGKKEWAPRSKRNETGYVQTRASFRRKKFQDIDGFSTISDRSSSSRKSRRSGRFTPKDPKLYHYYDNLIANKEGQPKNKLQEDEDEDITQKDSAFHTLSNITSSQVTDRLSSYDSGITKEISDMSYQRAGHQGFGAMLSPVKSESASPRPRSHTSPQSSKDWRKFFDMVPNAAERRQMEQIRREMEAGKLKPTTLPPISYFAEDLPMLPGEAGTRLLQTVRVGEKVPHPGDGRHRIESVPGKLAVHTQNEHAGLSNYGILQMQWTTEVPSMRDRSQPPRKIPQHRPQGMMPDNNSSDVVQMPNSNRLREFSDEDLRLPHLEAATPQLTNQLSANHYEWALPLPPPPAKESRTNVAAVKKDHDAYCKYYQLVKKKLHLYTSKLGFIRAFIEAEKARPQHK</sequence>
<feature type="region of interest" description="Disordered" evidence="1">
    <location>
        <begin position="773"/>
        <end position="800"/>
    </location>
</feature>
<feature type="region of interest" description="Disordered" evidence="1">
    <location>
        <begin position="52"/>
        <end position="76"/>
    </location>
</feature>